<name>A0A0C3SCB6_PHLG1</name>
<gene>
    <name evidence="2" type="ORF">PHLGIDRAFT_366378</name>
</gene>
<organism evidence="2 3">
    <name type="scientific">Phlebiopsis gigantea (strain 11061_1 CR5-6)</name>
    <name type="common">White-rot fungus</name>
    <name type="synonym">Peniophora gigantea</name>
    <dbReference type="NCBI Taxonomy" id="745531"/>
    <lineage>
        <taxon>Eukaryota</taxon>
        <taxon>Fungi</taxon>
        <taxon>Dikarya</taxon>
        <taxon>Basidiomycota</taxon>
        <taxon>Agaricomycotina</taxon>
        <taxon>Agaricomycetes</taxon>
        <taxon>Polyporales</taxon>
        <taxon>Phanerochaetaceae</taxon>
        <taxon>Phlebiopsis</taxon>
    </lineage>
</organism>
<sequence length="118" mass="13075">MSAIRPSVGCYMLTCRQKFQGIGALSTLCSILMALPTVSLRKLMPQRVHTHETATKSSSTSLSGCLCGTPGTKKRQFAWGQRHRPYGYPNFQLKDLTRLVSEVAGRTEERIPSSTRQS</sequence>
<reference evidence="2 3" key="1">
    <citation type="journal article" date="2014" name="PLoS Genet.">
        <title>Analysis of the Phlebiopsis gigantea genome, transcriptome and secretome provides insight into its pioneer colonization strategies of wood.</title>
        <authorList>
            <person name="Hori C."/>
            <person name="Ishida T."/>
            <person name="Igarashi K."/>
            <person name="Samejima M."/>
            <person name="Suzuki H."/>
            <person name="Master E."/>
            <person name="Ferreira P."/>
            <person name="Ruiz-Duenas F.J."/>
            <person name="Held B."/>
            <person name="Canessa P."/>
            <person name="Larrondo L.F."/>
            <person name="Schmoll M."/>
            <person name="Druzhinina I.S."/>
            <person name="Kubicek C.P."/>
            <person name="Gaskell J.A."/>
            <person name="Kersten P."/>
            <person name="St John F."/>
            <person name="Glasner J."/>
            <person name="Sabat G."/>
            <person name="Splinter BonDurant S."/>
            <person name="Syed K."/>
            <person name="Yadav J."/>
            <person name="Mgbeahuruike A.C."/>
            <person name="Kovalchuk A."/>
            <person name="Asiegbu F.O."/>
            <person name="Lackner G."/>
            <person name="Hoffmeister D."/>
            <person name="Rencoret J."/>
            <person name="Gutierrez A."/>
            <person name="Sun H."/>
            <person name="Lindquist E."/>
            <person name="Barry K."/>
            <person name="Riley R."/>
            <person name="Grigoriev I.V."/>
            <person name="Henrissat B."/>
            <person name="Kues U."/>
            <person name="Berka R.M."/>
            <person name="Martinez A.T."/>
            <person name="Covert S.F."/>
            <person name="Blanchette R.A."/>
            <person name="Cullen D."/>
        </authorList>
    </citation>
    <scope>NUCLEOTIDE SEQUENCE [LARGE SCALE GENOMIC DNA]</scope>
    <source>
        <strain evidence="2 3">11061_1 CR5-6</strain>
    </source>
</reference>
<evidence type="ECO:0000256" key="1">
    <source>
        <dbReference type="SAM" id="Phobius"/>
    </source>
</evidence>
<dbReference type="AlphaFoldDB" id="A0A0C3SCB6"/>
<proteinExistence type="predicted"/>
<dbReference type="Proteomes" id="UP000053257">
    <property type="component" value="Unassembled WGS sequence"/>
</dbReference>
<dbReference type="HOGENOM" id="CLU_2074013_0_0_1"/>
<keyword evidence="1" id="KW-0472">Membrane</keyword>
<evidence type="ECO:0000313" key="3">
    <source>
        <dbReference type="Proteomes" id="UP000053257"/>
    </source>
</evidence>
<keyword evidence="1" id="KW-1133">Transmembrane helix</keyword>
<accession>A0A0C3SCB6</accession>
<feature type="transmembrane region" description="Helical" evidence="1">
    <location>
        <begin position="20"/>
        <end position="40"/>
    </location>
</feature>
<protein>
    <submittedName>
        <fullName evidence="2">Uncharacterized protein</fullName>
    </submittedName>
</protein>
<dbReference type="EMBL" id="KN840476">
    <property type="protein sequence ID" value="KIP08695.1"/>
    <property type="molecule type" value="Genomic_DNA"/>
</dbReference>
<keyword evidence="1" id="KW-0812">Transmembrane</keyword>
<keyword evidence="3" id="KW-1185">Reference proteome</keyword>
<evidence type="ECO:0000313" key="2">
    <source>
        <dbReference type="EMBL" id="KIP08695.1"/>
    </source>
</evidence>